<gene>
    <name evidence="2" type="ORF">H6F41_02080</name>
</gene>
<dbReference type="RefSeq" id="WP_190401817.1">
    <property type="nucleotide sequence ID" value="NZ_JACJQB010000002.1"/>
</dbReference>
<dbReference type="EMBL" id="JACJQB010000002">
    <property type="protein sequence ID" value="MBD2186931.1"/>
    <property type="molecule type" value="Genomic_DNA"/>
</dbReference>
<evidence type="ECO:0000313" key="2">
    <source>
        <dbReference type="EMBL" id="MBD2186931.1"/>
    </source>
</evidence>
<evidence type="ECO:0000313" key="3">
    <source>
        <dbReference type="Proteomes" id="UP000642094"/>
    </source>
</evidence>
<comment type="caution">
    <text evidence="2">The sequence shown here is derived from an EMBL/GenBank/DDBJ whole genome shotgun (WGS) entry which is preliminary data.</text>
</comment>
<dbReference type="Proteomes" id="UP000642094">
    <property type="component" value="Unassembled WGS sequence"/>
</dbReference>
<sequence length="292" mass="32850">MRQFPAILIPPEVQRIAQSKPVALKFNTSLPRVPPPPPAPIQIKEAIFLSIGLIVVVAIVTAAVKELGIILLILGTVGIVLRIRFEFLTYKKRYQNHQHLLQNYFAKLEDYSREEVKYQQAFAIANSPDRILAFRHQQFQKLFAKMSPRNQSDTLPSIGDPVDQAQLAISKFGLTLQQYLAGMVYQGLTIHIPSIDYDWSPALTYVDPELNAHIAIEVVSASDQAATVRQNDLAEHFLLNSGWIMIKFAQDQIDQNPEACCKELAKLLDRLSLDPSVLPQFANISDLRVVKI</sequence>
<proteinExistence type="predicted"/>
<feature type="transmembrane region" description="Helical" evidence="1">
    <location>
        <begin position="69"/>
        <end position="85"/>
    </location>
</feature>
<keyword evidence="1" id="KW-0812">Transmembrane</keyword>
<evidence type="ECO:0000256" key="1">
    <source>
        <dbReference type="SAM" id="Phobius"/>
    </source>
</evidence>
<keyword evidence="1" id="KW-0472">Membrane</keyword>
<name>A0ABR7ZUI4_9CYAN</name>
<reference evidence="2 3" key="1">
    <citation type="journal article" date="2020" name="ISME J.">
        <title>Comparative genomics reveals insights into cyanobacterial evolution and habitat adaptation.</title>
        <authorList>
            <person name="Chen M.Y."/>
            <person name="Teng W.K."/>
            <person name="Zhao L."/>
            <person name="Hu C.X."/>
            <person name="Zhou Y.K."/>
            <person name="Han B.P."/>
            <person name="Song L.R."/>
            <person name="Shu W.S."/>
        </authorList>
    </citation>
    <scope>NUCLEOTIDE SEQUENCE [LARGE SCALE GENOMIC DNA]</scope>
    <source>
        <strain evidence="2 3">FACHB-723</strain>
    </source>
</reference>
<evidence type="ECO:0008006" key="4">
    <source>
        <dbReference type="Google" id="ProtNLM"/>
    </source>
</evidence>
<keyword evidence="3" id="KW-1185">Reference proteome</keyword>
<feature type="transmembrane region" description="Helical" evidence="1">
    <location>
        <begin position="46"/>
        <end position="63"/>
    </location>
</feature>
<accession>A0ABR7ZUI4</accession>
<protein>
    <recommendedName>
        <fullName evidence="4">DUF559 domain-containing protein</fullName>
    </recommendedName>
</protein>
<organism evidence="2 3">
    <name type="scientific">Pseudanabaena mucicola FACHB-723</name>
    <dbReference type="NCBI Taxonomy" id="2692860"/>
    <lineage>
        <taxon>Bacteria</taxon>
        <taxon>Bacillati</taxon>
        <taxon>Cyanobacteriota</taxon>
        <taxon>Cyanophyceae</taxon>
        <taxon>Pseudanabaenales</taxon>
        <taxon>Pseudanabaenaceae</taxon>
        <taxon>Pseudanabaena</taxon>
    </lineage>
</organism>
<keyword evidence="1" id="KW-1133">Transmembrane helix</keyword>